<keyword evidence="1" id="KW-0732">Signal</keyword>
<protein>
    <submittedName>
        <fullName evidence="2">Uncharacterized protein</fullName>
    </submittedName>
</protein>
<dbReference type="Proteomes" id="UP001642540">
    <property type="component" value="Unassembled WGS sequence"/>
</dbReference>
<dbReference type="EMBL" id="CAXLJM020000007">
    <property type="protein sequence ID" value="CAL8073104.1"/>
    <property type="molecule type" value="Genomic_DNA"/>
</dbReference>
<feature type="chain" id="PRO_5045079220" evidence="1">
    <location>
        <begin position="28"/>
        <end position="120"/>
    </location>
</feature>
<reference evidence="2 3" key="1">
    <citation type="submission" date="2024-08" db="EMBL/GenBank/DDBJ databases">
        <authorList>
            <person name="Cucini C."/>
            <person name="Frati F."/>
        </authorList>
    </citation>
    <scope>NUCLEOTIDE SEQUENCE [LARGE SCALE GENOMIC DNA]</scope>
</reference>
<evidence type="ECO:0000256" key="1">
    <source>
        <dbReference type="SAM" id="SignalP"/>
    </source>
</evidence>
<keyword evidence="3" id="KW-1185">Reference proteome</keyword>
<evidence type="ECO:0000313" key="2">
    <source>
        <dbReference type="EMBL" id="CAL8073104.1"/>
    </source>
</evidence>
<feature type="signal peptide" evidence="1">
    <location>
        <begin position="1"/>
        <end position="27"/>
    </location>
</feature>
<accession>A0ABP1PRU4</accession>
<name>A0ABP1PRU4_9HEXA</name>
<sequence length="120" mass="13594">MSFQPFSFATVLLLCVVHLAVIQMTSGFTVPENHHDISRRPSRVRRQFPCFGACKVPPSSEPLVKQMPNPVYGMVQNGLDQKGIPDGLDYNNELGSHEIAYHGKFERLEMVNDFETDEEK</sequence>
<evidence type="ECO:0000313" key="3">
    <source>
        <dbReference type="Proteomes" id="UP001642540"/>
    </source>
</evidence>
<organism evidence="2 3">
    <name type="scientific">Orchesella dallaii</name>
    <dbReference type="NCBI Taxonomy" id="48710"/>
    <lineage>
        <taxon>Eukaryota</taxon>
        <taxon>Metazoa</taxon>
        <taxon>Ecdysozoa</taxon>
        <taxon>Arthropoda</taxon>
        <taxon>Hexapoda</taxon>
        <taxon>Collembola</taxon>
        <taxon>Entomobryomorpha</taxon>
        <taxon>Entomobryoidea</taxon>
        <taxon>Orchesellidae</taxon>
        <taxon>Orchesellinae</taxon>
        <taxon>Orchesella</taxon>
    </lineage>
</organism>
<comment type="caution">
    <text evidence="2">The sequence shown here is derived from an EMBL/GenBank/DDBJ whole genome shotgun (WGS) entry which is preliminary data.</text>
</comment>
<gene>
    <name evidence="2" type="ORF">ODALV1_LOCUS2494</name>
</gene>
<proteinExistence type="predicted"/>